<protein>
    <submittedName>
        <fullName evidence="8">Dihydrolipoamide dehydrogenase</fullName>
        <ecNumber evidence="8">1.8.1.4</ecNumber>
    </submittedName>
</protein>
<gene>
    <name evidence="8" type="ORF">JO380_000355</name>
</gene>
<dbReference type="EC" id="1.8.1.4" evidence="8"/>
<keyword evidence="4" id="KW-0274">FAD</keyword>
<proteinExistence type="inferred from homology"/>
<dbReference type="PIRSF" id="PIRSF000350">
    <property type="entry name" value="Mercury_reductase_MerA"/>
    <property type="match status" value="1"/>
</dbReference>
<evidence type="ECO:0000259" key="6">
    <source>
        <dbReference type="Pfam" id="PF02852"/>
    </source>
</evidence>
<comment type="cofactor">
    <cofactor evidence="1">
        <name>FAD</name>
        <dbReference type="ChEBI" id="CHEBI:57692"/>
    </cofactor>
</comment>
<accession>A0ABU0GF39</accession>
<dbReference type="PANTHER" id="PTHR22912">
    <property type="entry name" value="DISULFIDE OXIDOREDUCTASE"/>
    <property type="match status" value="1"/>
</dbReference>
<evidence type="ECO:0000256" key="1">
    <source>
        <dbReference type="ARBA" id="ARBA00001974"/>
    </source>
</evidence>
<dbReference type="InterPro" id="IPR023753">
    <property type="entry name" value="FAD/NAD-binding_dom"/>
</dbReference>
<feature type="domain" description="FAD/NAD(P)-binding" evidence="7">
    <location>
        <begin position="7"/>
        <end position="331"/>
    </location>
</feature>
<dbReference type="InterPro" id="IPR050151">
    <property type="entry name" value="Class-I_Pyr_Nuc-Dis_Oxidored"/>
</dbReference>
<reference evidence="8 9" key="1">
    <citation type="submission" date="2023-07" db="EMBL/GenBank/DDBJ databases">
        <title>Sequencing the genomes of 1000 actinobacteria strains.</title>
        <authorList>
            <person name="Klenk H.-P."/>
        </authorList>
    </citation>
    <scope>NUCLEOTIDE SEQUENCE [LARGE SCALE GENOMIC DNA]</scope>
    <source>
        <strain evidence="8 9">DSM 14785</strain>
    </source>
</reference>
<dbReference type="GO" id="GO:0004148">
    <property type="term" value="F:dihydrolipoyl dehydrogenase (NADH) activity"/>
    <property type="evidence" value="ECO:0007669"/>
    <property type="project" value="UniProtKB-EC"/>
</dbReference>
<dbReference type="PRINTS" id="PR00368">
    <property type="entry name" value="FADPNR"/>
</dbReference>
<dbReference type="Gene3D" id="3.30.390.30">
    <property type="match status" value="1"/>
</dbReference>
<dbReference type="Pfam" id="PF07992">
    <property type="entry name" value="Pyr_redox_2"/>
    <property type="match status" value="1"/>
</dbReference>
<dbReference type="InterPro" id="IPR004099">
    <property type="entry name" value="Pyr_nucl-diS_OxRdtase_dimer"/>
</dbReference>
<keyword evidence="8" id="KW-0560">Oxidoreductase</keyword>
<dbReference type="SUPFAM" id="SSF51905">
    <property type="entry name" value="FAD/NAD(P)-binding domain"/>
    <property type="match status" value="1"/>
</dbReference>
<dbReference type="PANTHER" id="PTHR22912:SF151">
    <property type="entry name" value="DIHYDROLIPOYL DEHYDROGENASE, MITOCHONDRIAL"/>
    <property type="match status" value="1"/>
</dbReference>
<evidence type="ECO:0000256" key="4">
    <source>
        <dbReference type="ARBA" id="ARBA00022827"/>
    </source>
</evidence>
<dbReference type="InterPro" id="IPR016156">
    <property type="entry name" value="FAD/NAD-linked_Rdtase_dimer_sf"/>
</dbReference>
<name>A0ABU0GF39_9CELL</name>
<evidence type="ECO:0000313" key="8">
    <source>
        <dbReference type="EMBL" id="MDQ0423974.1"/>
    </source>
</evidence>
<dbReference type="EMBL" id="JAUSVM010000001">
    <property type="protein sequence ID" value="MDQ0423974.1"/>
    <property type="molecule type" value="Genomic_DNA"/>
</dbReference>
<evidence type="ECO:0000313" key="9">
    <source>
        <dbReference type="Proteomes" id="UP001240250"/>
    </source>
</evidence>
<dbReference type="PRINTS" id="PR00411">
    <property type="entry name" value="PNDRDTASEI"/>
</dbReference>
<keyword evidence="9" id="KW-1185">Reference proteome</keyword>
<dbReference type="SUPFAM" id="SSF55424">
    <property type="entry name" value="FAD/NAD-linked reductases, dimerisation (C-terminal) domain"/>
    <property type="match status" value="1"/>
</dbReference>
<evidence type="ECO:0000256" key="3">
    <source>
        <dbReference type="ARBA" id="ARBA00022630"/>
    </source>
</evidence>
<keyword evidence="5" id="KW-0520">NAD</keyword>
<dbReference type="InterPro" id="IPR036188">
    <property type="entry name" value="FAD/NAD-bd_sf"/>
</dbReference>
<feature type="domain" description="Pyridine nucleotide-disulphide oxidoreductase dimerisation" evidence="6">
    <location>
        <begin position="389"/>
        <end position="495"/>
    </location>
</feature>
<dbReference type="Proteomes" id="UP001240250">
    <property type="component" value="Unassembled WGS sequence"/>
</dbReference>
<evidence type="ECO:0000256" key="2">
    <source>
        <dbReference type="ARBA" id="ARBA00007532"/>
    </source>
</evidence>
<sequence>MDDAREFDVVVLGAGAVGENVADRASRTGLDVAVVEGALVGGECSYWACMPSKALLRPGDALAAARAVPGADTAVTGPVDVSAVLARRDEVAAHWDDAGQVAWVEGAGLTLLRGHARFAGPRRLVVTTSDGDVTVTARRAVVVATGSVAAVPAALRDVRPWTSREATSAHVVPRRLAVVGGGVVATEMATAFADLGAEVTVLVRGDRLLPSAEPFAGEAVLRSLVDRGVRVSLGAQVTSASRDDDGVHLVVERVTGDDDGVGAAAPETLTVDEVLAATGRLPATEDLGLEALGLRPGDALPVDDALAVRGVDGGWLFAAGDVTGRTATTHQGKYDARVVGDVVAARFDPRPTTDVDDAAVAGGEPLSRAAEAEAGDWSRYRATADHAAVPQVVFTRPQVAWVGRTQAQARDAGLDVAVVGYELGDLAGATVTAADYRGRVQIVVDRARDVVVGATFVGPDVADMLHAATVAVVGEVPLSRLWHAVPSYPTLSEVWLRLLETAGR</sequence>
<keyword evidence="3" id="KW-0285">Flavoprotein</keyword>
<dbReference type="Gene3D" id="3.50.50.60">
    <property type="entry name" value="FAD/NAD(P)-binding domain"/>
    <property type="match status" value="2"/>
</dbReference>
<dbReference type="Pfam" id="PF02852">
    <property type="entry name" value="Pyr_redox_dim"/>
    <property type="match status" value="1"/>
</dbReference>
<dbReference type="InterPro" id="IPR001100">
    <property type="entry name" value="Pyr_nuc-diS_OxRdtase"/>
</dbReference>
<comment type="caution">
    <text evidence="8">The sequence shown here is derived from an EMBL/GenBank/DDBJ whole genome shotgun (WGS) entry which is preliminary data.</text>
</comment>
<evidence type="ECO:0000256" key="5">
    <source>
        <dbReference type="ARBA" id="ARBA00023027"/>
    </source>
</evidence>
<comment type="similarity">
    <text evidence="2">Belongs to the class-I pyridine nucleotide-disulfide oxidoreductase family.</text>
</comment>
<organism evidence="8 9">
    <name type="scientific">Cellulomonas iranensis</name>
    <dbReference type="NCBI Taxonomy" id="76862"/>
    <lineage>
        <taxon>Bacteria</taxon>
        <taxon>Bacillati</taxon>
        <taxon>Actinomycetota</taxon>
        <taxon>Actinomycetes</taxon>
        <taxon>Micrococcales</taxon>
        <taxon>Cellulomonadaceae</taxon>
        <taxon>Cellulomonas</taxon>
    </lineage>
</organism>
<evidence type="ECO:0000259" key="7">
    <source>
        <dbReference type="Pfam" id="PF07992"/>
    </source>
</evidence>